<reference evidence="3 4" key="1">
    <citation type="submission" date="2021-06" db="EMBL/GenBank/DDBJ databases">
        <title>Caerostris extrusa draft genome.</title>
        <authorList>
            <person name="Kono N."/>
            <person name="Arakawa K."/>
        </authorList>
    </citation>
    <scope>NUCLEOTIDE SEQUENCE [LARGE SCALE GENOMIC DNA]</scope>
</reference>
<evidence type="ECO:0000313" key="4">
    <source>
        <dbReference type="Proteomes" id="UP001054945"/>
    </source>
</evidence>
<gene>
    <name evidence="3" type="ORF">CEXT_781931</name>
</gene>
<organism evidence="3 4">
    <name type="scientific">Caerostris extrusa</name>
    <name type="common">Bark spider</name>
    <name type="synonym">Caerostris bankana</name>
    <dbReference type="NCBI Taxonomy" id="172846"/>
    <lineage>
        <taxon>Eukaryota</taxon>
        <taxon>Metazoa</taxon>
        <taxon>Ecdysozoa</taxon>
        <taxon>Arthropoda</taxon>
        <taxon>Chelicerata</taxon>
        <taxon>Arachnida</taxon>
        <taxon>Araneae</taxon>
        <taxon>Araneomorphae</taxon>
        <taxon>Entelegynae</taxon>
        <taxon>Araneoidea</taxon>
        <taxon>Araneidae</taxon>
        <taxon>Caerostris</taxon>
    </lineage>
</organism>
<dbReference type="Proteomes" id="UP001054945">
    <property type="component" value="Unassembled WGS sequence"/>
</dbReference>
<dbReference type="AlphaFoldDB" id="A0AAV4S1P2"/>
<keyword evidence="2" id="KW-1133">Transmembrane helix</keyword>
<name>A0AAV4S1P2_CAEEX</name>
<protein>
    <submittedName>
        <fullName evidence="3">Uncharacterized protein</fullName>
    </submittedName>
</protein>
<feature type="compositionally biased region" description="Basic residues" evidence="1">
    <location>
        <begin position="1"/>
        <end position="19"/>
    </location>
</feature>
<keyword evidence="4" id="KW-1185">Reference proteome</keyword>
<keyword evidence="2" id="KW-0472">Membrane</keyword>
<feature type="transmembrane region" description="Helical" evidence="2">
    <location>
        <begin position="50"/>
        <end position="70"/>
    </location>
</feature>
<evidence type="ECO:0000256" key="2">
    <source>
        <dbReference type="SAM" id="Phobius"/>
    </source>
</evidence>
<feature type="region of interest" description="Disordered" evidence="1">
    <location>
        <begin position="1"/>
        <end position="25"/>
    </location>
</feature>
<dbReference type="EMBL" id="BPLR01008774">
    <property type="protein sequence ID" value="GIY27106.1"/>
    <property type="molecule type" value="Genomic_DNA"/>
</dbReference>
<accession>A0AAV4S1P2</accession>
<sequence length="113" mass="13046">MASAQHRHRGCHRVARHPSRPATSCGVAHHQQSRHRSPPLIAASYPCGHIILSGFCVHIFLFMRLCWYLLQKIKPYCATLKRLQRLARQWPALEFVGKIFIYSELQILLSAKM</sequence>
<comment type="caution">
    <text evidence="3">The sequence shown here is derived from an EMBL/GenBank/DDBJ whole genome shotgun (WGS) entry which is preliminary data.</text>
</comment>
<keyword evidence="2" id="KW-0812">Transmembrane</keyword>
<evidence type="ECO:0000256" key="1">
    <source>
        <dbReference type="SAM" id="MobiDB-lite"/>
    </source>
</evidence>
<evidence type="ECO:0000313" key="3">
    <source>
        <dbReference type="EMBL" id="GIY27106.1"/>
    </source>
</evidence>
<proteinExistence type="predicted"/>